<keyword evidence="2" id="KW-1185">Reference proteome</keyword>
<sequence length="258" mass="30784">MAQQKYIYIDESGEIDFFGKKKRALWTEPDFKPFTLLGMVVTSDGKRLRKEVEKLKMTIMENPLFNQIYSVKTNPNYFIHARTDHSDIKVKVFEFIQSLDYIDFYVVIARKIPELFMNKHHSKTHEFYFDLVNKLISRLELSTENEYKMYLAQRQSSTEQRFVESVEKVIKKQFLDERIIYKCDIVKSSEYPALSMVDYALWAVHRYIDQGDKRFLMAIEDKFKVIYDVYDEAAENNIYTKENLFDLAKASPFKIKKV</sequence>
<reference evidence="1 2" key="1">
    <citation type="submission" date="2023-05" db="EMBL/GenBank/DDBJ databases">
        <title>Novel species of genus Flectobacillus isolated from stream in China.</title>
        <authorList>
            <person name="Lu H."/>
        </authorList>
    </citation>
    <scope>NUCLEOTIDE SEQUENCE [LARGE SCALE GENOMIC DNA]</scope>
    <source>
        <strain evidence="1 2">DC10W</strain>
    </source>
</reference>
<comment type="caution">
    <text evidence="1">The sequence shown here is derived from an EMBL/GenBank/DDBJ whole genome shotgun (WGS) entry which is preliminary data.</text>
</comment>
<dbReference type="Pfam" id="PF12686">
    <property type="entry name" value="DUF3800"/>
    <property type="match status" value="1"/>
</dbReference>
<proteinExistence type="predicted"/>
<accession>A0ABT6YL75</accession>
<protein>
    <recommendedName>
        <fullName evidence="3">DUF3800 domain-containing protein</fullName>
    </recommendedName>
</protein>
<gene>
    <name evidence="1" type="ORF">QM480_06275</name>
</gene>
<organism evidence="1 2">
    <name type="scientific">Flectobacillus longus</name>
    <dbReference type="NCBI Taxonomy" id="2984207"/>
    <lineage>
        <taxon>Bacteria</taxon>
        <taxon>Pseudomonadati</taxon>
        <taxon>Bacteroidota</taxon>
        <taxon>Cytophagia</taxon>
        <taxon>Cytophagales</taxon>
        <taxon>Flectobacillaceae</taxon>
        <taxon>Flectobacillus</taxon>
    </lineage>
</organism>
<name>A0ABT6YL75_9BACT</name>
<evidence type="ECO:0008006" key="3">
    <source>
        <dbReference type="Google" id="ProtNLM"/>
    </source>
</evidence>
<dbReference type="InterPro" id="IPR024524">
    <property type="entry name" value="DUF3800"/>
</dbReference>
<evidence type="ECO:0000313" key="1">
    <source>
        <dbReference type="EMBL" id="MDI9863921.1"/>
    </source>
</evidence>
<dbReference type="RefSeq" id="WP_283369158.1">
    <property type="nucleotide sequence ID" value="NZ_JASHID010000003.1"/>
</dbReference>
<evidence type="ECO:0000313" key="2">
    <source>
        <dbReference type="Proteomes" id="UP001236569"/>
    </source>
</evidence>
<dbReference type="EMBL" id="JASHID010000003">
    <property type="protein sequence ID" value="MDI9863921.1"/>
    <property type="molecule type" value="Genomic_DNA"/>
</dbReference>
<dbReference type="Proteomes" id="UP001236569">
    <property type="component" value="Unassembled WGS sequence"/>
</dbReference>